<sequence>MSGLISLVGVAVVLIILRDVFHTLWHPTRHGGLSRIVMTVLWRPSSRTSPRRRAAGVPSGAPWRRWSDSRC</sequence>
<organism evidence="2 3">
    <name type="scientific">Streptomyces capitiformicae</name>
    <dbReference type="NCBI Taxonomy" id="2014920"/>
    <lineage>
        <taxon>Bacteria</taxon>
        <taxon>Bacillati</taxon>
        <taxon>Actinomycetota</taxon>
        <taxon>Actinomycetes</taxon>
        <taxon>Kitasatosporales</taxon>
        <taxon>Streptomycetaceae</taxon>
        <taxon>Streptomyces</taxon>
    </lineage>
</organism>
<proteinExistence type="predicted"/>
<feature type="region of interest" description="Disordered" evidence="1">
    <location>
        <begin position="47"/>
        <end position="71"/>
    </location>
</feature>
<dbReference type="AlphaFoldDB" id="A0A919GB49"/>
<dbReference type="EMBL" id="BNAT01000001">
    <property type="protein sequence ID" value="GHH80776.1"/>
    <property type="molecule type" value="Genomic_DNA"/>
</dbReference>
<dbReference type="Proteomes" id="UP000603227">
    <property type="component" value="Unassembled WGS sequence"/>
</dbReference>
<reference evidence="2" key="1">
    <citation type="journal article" date="2014" name="Int. J. Syst. Evol. Microbiol.">
        <title>Complete genome sequence of Corynebacterium casei LMG S-19264T (=DSM 44701T), isolated from a smear-ripened cheese.</title>
        <authorList>
            <consortium name="US DOE Joint Genome Institute (JGI-PGF)"/>
            <person name="Walter F."/>
            <person name="Albersmeier A."/>
            <person name="Kalinowski J."/>
            <person name="Ruckert C."/>
        </authorList>
    </citation>
    <scope>NUCLEOTIDE SEQUENCE</scope>
    <source>
        <strain evidence="2">CGMCC 4.7403</strain>
    </source>
</reference>
<gene>
    <name evidence="2" type="ORF">GCM10017771_00960</name>
</gene>
<keyword evidence="3" id="KW-1185">Reference proteome</keyword>
<evidence type="ECO:0000256" key="1">
    <source>
        <dbReference type="SAM" id="MobiDB-lite"/>
    </source>
</evidence>
<protein>
    <submittedName>
        <fullName evidence="2">Uncharacterized protein</fullName>
    </submittedName>
</protein>
<name>A0A919GB49_9ACTN</name>
<accession>A0A919GB49</accession>
<evidence type="ECO:0000313" key="2">
    <source>
        <dbReference type="EMBL" id="GHH80776.1"/>
    </source>
</evidence>
<evidence type="ECO:0000313" key="3">
    <source>
        <dbReference type="Proteomes" id="UP000603227"/>
    </source>
</evidence>
<comment type="caution">
    <text evidence="2">The sequence shown here is derived from an EMBL/GenBank/DDBJ whole genome shotgun (WGS) entry which is preliminary data.</text>
</comment>
<reference evidence="2" key="2">
    <citation type="submission" date="2020-09" db="EMBL/GenBank/DDBJ databases">
        <authorList>
            <person name="Sun Q."/>
            <person name="Zhou Y."/>
        </authorList>
    </citation>
    <scope>NUCLEOTIDE SEQUENCE</scope>
    <source>
        <strain evidence="2">CGMCC 4.7403</strain>
    </source>
</reference>